<name>C7N3Z5_SLAHD</name>
<dbReference type="Gene3D" id="1.10.260.40">
    <property type="entry name" value="lambda repressor-like DNA-binding domains"/>
    <property type="match status" value="1"/>
</dbReference>
<keyword evidence="1" id="KW-0238">DNA-binding</keyword>
<dbReference type="Pfam" id="PF01381">
    <property type="entry name" value="HTH_3"/>
    <property type="match status" value="1"/>
</dbReference>
<dbReference type="KEGG" id="shi:Shel_06770"/>
<dbReference type="PROSITE" id="PS50943">
    <property type="entry name" value="HTH_CROC1"/>
    <property type="match status" value="1"/>
</dbReference>
<dbReference type="Proteomes" id="UP000002026">
    <property type="component" value="Chromosome"/>
</dbReference>
<dbReference type="eggNOG" id="COG1396">
    <property type="taxonomic scope" value="Bacteria"/>
</dbReference>
<protein>
    <submittedName>
        <fullName evidence="3">Predicted transcriptional regulator</fullName>
    </submittedName>
</protein>
<dbReference type="InterPro" id="IPR001387">
    <property type="entry name" value="Cro/C1-type_HTH"/>
</dbReference>
<feature type="domain" description="HTH cro/C1-type" evidence="2">
    <location>
        <begin position="32"/>
        <end position="87"/>
    </location>
</feature>
<dbReference type="GO" id="GO:0005829">
    <property type="term" value="C:cytosol"/>
    <property type="evidence" value="ECO:0007669"/>
    <property type="project" value="TreeGrafter"/>
</dbReference>
<evidence type="ECO:0000259" key="2">
    <source>
        <dbReference type="PROSITE" id="PS50943"/>
    </source>
</evidence>
<dbReference type="GO" id="GO:0003677">
    <property type="term" value="F:DNA binding"/>
    <property type="evidence" value="ECO:0007669"/>
    <property type="project" value="UniProtKB-KW"/>
</dbReference>
<dbReference type="CDD" id="cd00093">
    <property type="entry name" value="HTH_XRE"/>
    <property type="match status" value="1"/>
</dbReference>
<dbReference type="EMBL" id="CP001684">
    <property type="protein sequence ID" value="ACV21736.1"/>
    <property type="molecule type" value="Genomic_DNA"/>
</dbReference>
<reference evidence="3 4" key="1">
    <citation type="journal article" date="2009" name="Stand. Genomic Sci.">
        <title>Complete genome sequence of Slackia heliotrinireducens type strain (RHS 1).</title>
        <authorList>
            <person name="Pukall R."/>
            <person name="Lapidus A."/>
            <person name="Nolan M."/>
            <person name="Copeland A."/>
            <person name="Glavina Del Rio T."/>
            <person name="Lucas S."/>
            <person name="Chen F."/>
            <person name="Tice H."/>
            <person name="Cheng J.F."/>
            <person name="Chertkov O."/>
            <person name="Bruce D."/>
            <person name="Goodwin L."/>
            <person name="Kuske C."/>
            <person name="Brettin T."/>
            <person name="Detter J.C."/>
            <person name="Han C."/>
            <person name="Pitluck S."/>
            <person name="Pati A."/>
            <person name="Mavrommatis K."/>
            <person name="Ivanova N."/>
            <person name="Ovchinnikova G."/>
            <person name="Chen A."/>
            <person name="Palaniappan K."/>
            <person name="Schneider S."/>
            <person name="Rohde M."/>
            <person name="Chain P."/>
            <person name="D'haeseleer P."/>
            <person name="Goker M."/>
            <person name="Bristow J."/>
            <person name="Eisen J.A."/>
            <person name="Markowitz V."/>
            <person name="Kyrpides N.C."/>
            <person name="Klenk H.P."/>
            <person name="Hugenholtz P."/>
        </authorList>
    </citation>
    <scope>NUCLEOTIDE SEQUENCE [LARGE SCALE GENOMIC DNA]</scope>
    <source>
        <strain evidence="4">ATCC 29202 / DSM 20476 / NCTC 11029 / RHS 1</strain>
    </source>
</reference>
<dbReference type="InterPro" id="IPR050807">
    <property type="entry name" value="TransReg_Diox_bact_type"/>
</dbReference>
<dbReference type="PANTHER" id="PTHR46797">
    <property type="entry name" value="HTH-TYPE TRANSCRIPTIONAL REGULATOR"/>
    <property type="match status" value="1"/>
</dbReference>
<evidence type="ECO:0000313" key="3">
    <source>
        <dbReference type="EMBL" id="ACV21736.1"/>
    </source>
</evidence>
<accession>C7N3Z5</accession>
<evidence type="ECO:0000313" key="4">
    <source>
        <dbReference type="Proteomes" id="UP000002026"/>
    </source>
</evidence>
<dbReference type="HOGENOM" id="CLU_2221478_0_0_11"/>
<gene>
    <name evidence="3" type="ordered locus">Shel_06770</name>
</gene>
<dbReference type="GO" id="GO:0003700">
    <property type="term" value="F:DNA-binding transcription factor activity"/>
    <property type="evidence" value="ECO:0007669"/>
    <property type="project" value="TreeGrafter"/>
</dbReference>
<sequence>MCPIAHMVSSNRPYAFTMRKIDERLLSVGRAVAKARETNGLTQEQLAHMIDMSDHSFISKIENGKRIPSMQRLLTLADALDVEISYFVMDVRKLDSPFEPQDPSND</sequence>
<evidence type="ECO:0000256" key="1">
    <source>
        <dbReference type="ARBA" id="ARBA00023125"/>
    </source>
</evidence>
<dbReference type="AlphaFoldDB" id="C7N3Z5"/>
<dbReference type="SUPFAM" id="SSF47413">
    <property type="entry name" value="lambda repressor-like DNA-binding domains"/>
    <property type="match status" value="1"/>
</dbReference>
<keyword evidence="4" id="KW-1185">Reference proteome</keyword>
<dbReference type="SMART" id="SM00530">
    <property type="entry name" value="HTH_XRE"/>
    <property type="match status" value="1"/>
</dbReference>
<dbReference type="PANTHER" id="PTHR46797:SF1">
    <property type="entry name" value="METHYLPHOSPHONATE SYNTHASE"/>
    <property type="match status" value="1"/>
</dbReference>
<proteinExistence type="predicted"/>
<dbReference type="InterPro" id="IPR010982">
    <property type="entry name" value="Lambda_DNA-bd_dom_sf"/>
</dbReference>
<organism evidence="3 4">
    <name type="scientific">Slackia heliotrinireducens (strain ATCC 29202 / DSM 20476 / NCTC 11029 / RHS 1)</name>
    <name type="common">Peptococcus heliotrinreducens</name>
    <dbReference type="NCBI Taxonomy" id="471855"/>
    <lineage>
        <taxon>Bacteria</taxon>
        <taxon>Bacillati</taxon>
        <taxon>Actinomycetota</taxon>
        <taxon>Coriobacteriia</taxon>
        <taxon>Eggerthellales</taxon>
        <taxon>Eggerthellaceae</taxon>
        <taxon>Slackia</taxon>
    </lineage>
</organism>